<dbReference type="STRING" id="142588.SAMN04488559_101347"/>
<dbReference type="OrthoDB" id="350602at2"/>
<dbReference type="AlphaFoldDB" id="A0A1H9Q4I0"/>
<keyword evidence="6" id="KW-0460">Magnesium</keyword>
<keyword evidence="2" id="KW-0762">Sugar transport</keyword>
<dbReference type="SUPFAM" id="SSF46973">
    <property type="entry name" value="Enzyme IIa from lactose specific PTS, IIa-lac"/>
    <property type="match status" value="1"/>
</dbReference>
<feature type="active site" description="Tele-phosphohistidine intermediate" evidence="5">
    <location>
        <position position="79"/>
    </location>
</feature>
<feature type="modified residue" description="Phosphohistidine; by HPr" evidence="7">
    <location>
        <position position="79"/>
    </location>
</feature>
<keyword evidence="1" id="KW-0813">Transport</keyword>
<dbReference type="InterPro" id="IPR003188">
    <property type="entry name" value="PTS_IIA_lac/cel"/>
</dbReference>
<accession>A0A1H9Q4I0</accession>
<evidence type="ECO:0000256" key="2">
    <source>
        <dbReference type="ARBA" id="ARBA00022597"/>
    </source>
</evidence>
<dbReference type="Proteomes" id="UP000198948">
    <property type="component" value="Unassembled WGS sequence"/>
</dbReference>
<keyword evidence="4" id="KW-0598">Phosphotransferase system</keyword>
<dbReference type="GO" id="GO:0046872">
    <property type="term" value="F:metal ion binding"/>
    <property type="evidence" value="ECO:0007669"/>
    <property type="project" value="UniProtKB-KW"/>
</dbReference>
<gene>
    <name evidence="8" type="ORF">SAMN04488559_101347</name>
</gene>
<dbReference type="GO" id="GO:0016740">
    <property type="term" value="F:transferase activity"/>
    <property type="evidence" value="ECO:0007669"/>
    <property type="project" value="UniProtKB-KW"/>
</dbReference>
<comment type="cofactor">
    <cofactor evidence="6">
        <name>Mg(2+)</name>
        <dbReference type="ChEBI" id="CHEBI:18420"/>
    </cofactor>
    <text evidence="6">Binds 1 Mg(2+) ion per trimer.</text>
</comment>
<keyword evidence="3" id="KW-0808">Transferase</keyword>
<dbReference type="GO" id="GO:0009401">
    <property type="term" value="P:phosphoenolpyruvate-dependent sugar phosphotransferase system"/>
    <property type="evidence" value="ECO:0007669"/>
    <property type="project" value="UniProtKB-KW"/>
</dbReference>
<dbReference type="InterPro" id="IPR036542">
    <property type="entry name" value="PTS_IIA_lac/cel_sf"/>
</dbReference>
<sequence>MMDKDEIVQVAMAMILHAGDARTALMEGYDLLENDQFEAADAKMVEAQDLLNQAHGYQTKIVQKEAAGEEIPYSPLFSHAQDTMMTIQAQFILSKKLFRMFKKIAKEVE</sequence>
<evidence type="ECO:0000313" key="9">
    <source>
        <dbReference type="Proteomes" id="UP000198948"/>
    </source>
</evidence>
<protein>
    <submittedName>
        <fullName evidence="8">PTS system, cellobiose-specific IIA component</fullName>
    </submittedName>
</protein>
<evidence type="ECO:0000256" key="7">
    <source>
        <dbReference type="PROSITE-ProRule" id="PRU00418"/>
    </source>
</evidence>
<evidence type="ECO:0000256" key="3">
    <source>
        <dbReference type="ARBA" id="ARBA00022679"/>
    </source>
</evidence>
<evidence type="ECO:0000256" key="1">
    <source>
        <dbReference type="ARBA" id="ARBA00022448"/>
    </source>
</evidence>
<evidence type="ECO:0000256" key="5">
    <source>
        <dbReference type="PIRSR" id="PIRSR000699-1"/>
    </source>
</evidence>
<dbReference type="EMBL" id="FOHA01000001">
    <property type="protein sequence ID" value="SER55486.1"/>
    <property type="molecule type" value="Genomic_DNA"/>
</dbReference>
<dbReference type="PIRSF" id="PIRSF000699">
    <property type="entry name" value="PTS_IILac_III"/>
    <property type="match status" value="1"/>
</dbReference>
<dbReference type="PANTHER" id="PTHR34382:SF7">
    <property type="entry name" value="PTS SYSTEM N,N'-DIACETYLCHITOBIOSE-SPECIFIC EIIA COMPONENT"/>
    <property type="match status" value="1"/>
</dbReference>
<organism evidence="8 9">
    <name type="scientific">Isobaculum melis</name>
    <dbReference type="NCBI Taxonomy" id="142588"/>
    <lineage>
        <taxon>Bacteria</taxon>
        <taxon>Bacillati</taxon>
        <taxon>Bacillota</taxon>
        <taxon>Bacilli</taxon>
        <taxon>Lactobacillales</taxon>
        <taxon>Carnobacteriaceae</taxon>
        <taxon>Isobaculum</taxon>
    </lineage>
</organism>
<feature type="binding site" evidence="6">
    <location>
        <position position="82"/>
    </location>
    <ligand>
        <name>Mg(2+)</name>
        <dbReference type="ChEBI" id="CHEBI:18420"/>
        <note>ligand shared between all trimeric partners</note>
    </ligand>
</feature>
<dbReference type="PANTHER" id="PTHR34382">
    <property type="entry name" value="PTS SYSTEM N,N'-DIACETYLCHITOBIOSE-SPECIFIC EIIA COMPONENT"/>
    <property type="match status" value="1"/>
</dbReference>
<keyword evidence="6" id="KW-0479">Metal-binding</keyword>
<evidence type="ECO:0000313" key="8">
    <source>
        <dbReference type="EMBL" id="SER55486.1"/>
    </source>
</evidence>
<proteinExistence type="predicted"/>
<evidence type="ECO:0000256" key="4">
    <source>
        <dbReference type="ARBA" id="ARBA00022683"/>
    </source>
</evidence>
<reference evidence="8 9" key="1">
    <citation type="submission" date="2016-10" db="EMBL/GenBank/DDBJ databases">
        <authorList>
            <person name="de Groot N.N."/>
        </authorList>
    </citation>
    <scope>NUCLEOTIDE SEQUENCE [LARGE SCALE GENOMIC DNA]</scope>
    <source>
        <strain evidence="8 9">DSM 13760</strain>
    </source>
</reference>
<dbReference type="Gene3D" id="1.20.58.80">
    <property type="entry name" value="Phosphotransferase system, lactose/cellobiose-type IIA subunit"/>
    <property type="match status" value="1"/>
</dbReference>
<evidence type="ECO:0000256" key="6">
    <source>
        <dbReference type="PIRSR" id="PIRSR000699-2"/>
    </source>
</evidence>
<dbReference type="PROSITE" id="PS51095">
    <property type="entry name" value="PTS_EIIA_TYPE_3"/>
    <property type="match status" value="1"/>
</dbReference>
<keyword evidence="9" id="KW-1185">Reference proteome</keyword>
<name>A0A1H9Q4I0_9LACT</name>
<dbReference type="Pfam" id="PF02255">
    <property type="entry name" value="PTS_IIA"/>
    <property type="match status" value="1"/>
</dbReference>
<dbReference type="RefSeq" id="WP_092649622.1">
    <property type="nucleotide sequence ID" value="NZ_FOHA01000001.1"/>
</dbReference>